<protein>
    <recommendedName>
        <fullName evidence="4">Right handed beta helix domain-containing protein</fullName>
    </recommendedName>
</protein>
<reference evidence="2" key="1">
    <citation type="submission" date="2020-10" db="EMBL/GenBank/DDBJ databases">
        <title>Connecting structure to function with the recovery of over 1000 high-quality activated sludge metagenome-assembled genomes encoding full-length rRNA genes using long-read sequencing.</title>
        <authorList>
            <person name="Singleton C.M."/>
            <person name="Petriglieri F."/>
            <person name="Kristensen J.M."/>
            <person name="Kirkegaard R.H."/>
            <person name="Michaelsen T.Y."/>
            <person name="Andersen M.H."/>
            <person name="Karst S.M."/>
            <person name="Dueholm M.S."/>
            <person name="Nielsen P.H."/>
            <person name="Albertsen M."/>
        </authorList>
    </citation>
    <scope>NUCLEOTIDE SEQUENCE</scope>
    <source>
        <strain evidence="2">Bjer_18-Q3-R1-45_BAT3C.347</strain>
    </source>
</reference>
<dbReference type="InterPro" id="IPR012334">
    <property type="entry name" value="Pectin_lyas_fold"/>
</dbReference>
<evidence type="ECO:0008006" key="4">
    <source>
        <dbReference type="Google" id="ProtNLM"/>
    </source>
</evidence>
<organism evidence="2 3">
    <name type="scientific">Candidatus Methylophosphatis roskildensis</name>
    <dbReference type="NCBI Taxonomy" id="2899263"/>
    <lineage>
        <taxon>Bacteria</taxon>
        <taxon>Pseudomonadati</taxon>
        <taxon>Pseudomonadota</taxon>
        <taxon>Betaproteobacteria</taxon>
        <taxon>Nitrosomonadales</taxon>
        <taxon>Sterolibacteriaceae</taxon>
        <taxon>Candidatus Methylophosphatis</taxon>
    </lineage>
</organism>
<name>A0A9D7E313_9PROT</name>
<proteinExistence type="predicted"/>
<gene>
    <name evidence="2" type="ORF">IPH26_07560</name>
</gene>
<accession>A0A9D7E313</accession>
<dbReference type="SUPFAM" id="SSF51126">
    <property type="entry name" value="Pectin lyase-like"/>
    <property type="match status" value="1"/>
</dbReference>
<dbReference type="Proteomes" id="UP000807785">
    <property type="component" value="Unassembled WGS sequence"/>
</dbReference>
<dbReference type="AlphaFoldDB" id="A0A9D7E313"/>
<evidence type="ECO:0000256" key="1">
    <source>
        <dbReference type="SAM" id="MobiDB-lite"/>
    </source>
</evidence>
<evidence type="ECO:0000313" key="3">
    <source>
        <dbReference type="Proteomes" id="UP000807785"/>
    </source>
</evidence>
<dbReference type="InterPro" id="IPR011050">
    <property type="entry name" value="Pectin_lyase_fold/virulence"/>
</dbReference>
<dbReference type="Gene3D" id="2.160.20.10">
    <property type="entry name" value="Single-stranded right-handed beta-helix, Pectin lyase-like"/>
    <property type="match status" value="1"/>
</dbReference>
<comment type="caution">
    <text evidence="2">The sequence shown here is derived from an EMBL/GenBank/DDBJ whole genome shotgun (WGS) entry which is preliminary data.</text>
</comment>
<dbReference type="EMBL" id="JADJEV010000003">
    <property type="protein sequence ID" value="MBK6972807.1"/>
    <property type="molecule type" value="Genomic_DNA"/>
</dbReference>
<evidence type="ECO:0000313" key="2">
    <source>
        <dbReference type="EMBL" id="MBK6972807.1"/>
    </source>
</evidence>
<feature type="region of interest" description="Disordered" evidence="1">
    <location>
        <begin position="531"/>
        <end position="550"/>
    </location>
</feature>
<sequence>MLTQFRRDSGNRYSSLLNAVMFVSMLATTALVRAATLPAMPQTFDTTYSSTTGNVINVNNGGNLQSALNSAQLGDTIVLQAGATFTGPISLPKKTTGTGWIYIQSSAYSNLPAPGTRVGPTDAANMPKIVATSGGGTTVQTVSGAHHFRFVGIEFKPVSGNFLYNLISIGNGESSVASLPNNITFDRCYIHGDASVGGRRGVAMDGTYIAVVDSYISDFKEAGADTQALWAHSTPGPLKIVNNYLEAAGENVMFGGADPGIANVVPSDIEIRRNHFFKPLSWMGSSWSVKNLLEFKNARRALVEGNRFENNWAASQQGFSLLLTPRNQNGGAPWSAVQDITIRLNTFLNLGQGINVSGRDDTYSSQVTSRVLIQDNVINVSNLGSSGGRMFQLVNGPADVTIDHNTGFCTSSLTFAENSPKADGFLFQNNLVTEGDYGFTGTGSGNAINTLNTYFTNWQFLKNAIIGGSSSNYPTGNYFPSGISSVGFANYSGGNYHLAATSSLKGLGTDGKDIGANIDAVTAAASVSAVAPPPVSIPSPPKGLSTTVQQ</sequence>
<feature type="compositionally biased region" description="Pro residues" evidence="1">
    <location>
        <begin position="531"/>
        <end position="541"/>
    </location>
</feature>